<accession>A0A1R1PPP6</accession>
<protein>
    <submittedName>
        <fullName evidence="2">Uncharacterized protein</fullName>
    </submittedName>
</protein>
<proteinExistence type="predicted"/>
<feature type="region of interest" description="Disordered" evidence="1">
    <location>
        <begin position="49"/>
        <end position="96"/>
    </location>
</feature>
<feature type="compositionally biased region" description="Low complexity" evidence="1">
    <location>
        <begin position="58"/>
        <end position="69"/>
    </location>
</feature>
<dbReference type="AlphaFoldDB" id="A0A1R1PPP6"/>
<comment type="caution">
    <text evidence="2">The sequence shown here is derived from an EMBL/GenBank/DDBJ whole genome shotgun (WGS) entry which is preliminary data.</text>
</comment>
<dbReference type="Proteomes" id="UP000188320">
    <property type="component" value="Unassembled WGS sequence"/>
</dbReference>
<dbReference type="EMBL" id="LSSK01000577">
    <property type="protein sequence ID" value="OMH82852.1"/>
    <property type="molecule type" value="Genomic_DNA"/>
</dbReference>
<sequence length="381" mass="42670">MACKKCRGWDGICCMTLGHCSCDCHTQCECVYCSTVKLVMRNPGILPPSCKHRNTPVSGNGNNTGSNAGIQSHNPNRSRKNKLHLKKKKRTKSTNKQLVRSVDLKNAYQLEETDISKRNVLLGRSRALNGSNSCTLHCSSKTRREGRLIDGWLYTSNSGELSKNINLGLFVNTSDISTKSPSITSEATDISIPRRYSDNSTSSVMLSSLENTAQHSPQLTLVYNDLNEEYETARNISIEFEEPLKENTWNKTRHQNGYADSSPYKSTAGISRTYTHPSSTTVIKSRKKLYFSDDLMNMHSTDSEVKPDKPEKKIKEKKSFSALSRIWGTLGLTIRRKGFDDKECTIDNVLDQKKAYPTTAFELFGNYAGKCEDNTKCVATN</sequence>
<feature type="compositionally biased region" description="Basic residues" evidence="1">
    <location>
        <begin position="76"/>
        <end position="93"/>
    </location>
</feature>
<evidence type="ECO:0000313" key="2">
    <source>
        <dbReference type="EMBL" id="OMH82852.1"/>
    </source>
</evidence>
<gene>
    <name evidence="2" type="ORF">AX774_g3660</name>
</gene>
<reference evidence="3" key="1">
    <citation type="submission" date="2017-01" db="EMBL/GenBank/DDBJ databases">
        <authorList>
            <person name="Wang Y."/>
            <person name="White M."/>
            <person name="Kvist S."/>
            <person name="Moncalvo J.-M."/>
        </authorList>
    </citation>
    <scope>NUCLEOTIDE SEQUENCE [LARGE SCALE GENOMIC DNA]</scope>
    <source>
        <strain evidence="3">COL-18-3</strain>
    </source>
</reference>
<evidence type="ECO:0000313" key="3">
    <source>
        <dbReference type="Proteomes" id="UP000188320"/>
    </source>
</evidence>
<organism evidence="2 3">
    <name type="scientific">Zancudomyces culisetae</name>
    <name type="common">Gut fungus</name>
    <name type="synonym">Smittium culisetae</name>
    <dbReference type="NCBI Taxonomy" id="1213189"/>
    <lineage>
        <taxon>Eukaryota</taxon>
        <taxon>Fungi</taxon>
        <taxon>Fungi incertae sedis</taxon>
        <taxon>Zoopagomycota</taxon>
        <taxon>Kickxellomycotina</taxon>
        <taxon>Harpellomycetes</taxon>
        <taxon>Harpellales</taxon>
        <taxon>Legeriomycetaceae</taxon>
        <taxon>Zancudomyces</taxon>
    </lineage>
</organism>
<evidence type="ECO:0000256" key="1">
    <source>
        <dbReference type="SAM" id="MobiDB-lite"/>
    </source>
</evidence>
<name>A0A1R1PPP6_ZANCU</name>
<keyword evidence="3" id="KW-1185">Reference proteome</keyword>